<dbReference type="Proteomes" id="UP000694523">
    <property type="component" value="Unplaced"/>
</dbReference>
<organism evidence="10 11">
    <name type="scientific">Neogobius melanostomus</name>
    <name type="common">round goby</name>
    <dbReference type="NCBI Taxonomy" id="47308"/>
    <lineage>
        <taxon>Eukaryota</taxon>
        <taxon>Metazoa</taxon>
        <taxon>Chordata</taxon>
        <taxon>Craniata</taxon>
        <taxon>Vertebrata</taxon>
        <taxon>Euteleostomi</taxon>
        <taxon>Actinopterygii</taxon>
        <taxon>Neopterygii</taxon>
        <taxon>Teleostei</taxon>
        <taxon>Neoteleostei</taxon>
        <taxon>Acanthomorphata</taxon>
        <taxon>Gobiaria</taxon>
        <taxon>Gobiiformes</taxon>
        <taxon>Gobioidei</taxon>
        <taxon>Gobiidae</taxon>
        <taxon>Benthophilinae</taxon>
        <taxon>Neogobiini</taxon>
        <taxon>Neogobius</taxon>
    </lineage>
</organism>
<dbReference type="GO" id="GO:0016020">
    <property type="term" value="C:membrane"/>
    <property type="evidence" value="ECO:0007669"/>
    <property type="project" value="UniProtKB-SubCell"/>
</dbReference>
<reference evidence="10" key="1">
    <citation type="submission" date="2025-08" db="UniProtKB">
        <authorList>
            <consortium name="Ensembl"/>
        </authorList>
    </citation>
    <scope>IDENTIFICATION</scope>
</reference>
<comment type="subcellular location">
    <subcellularLocation>
        <location evidence="1">Membrane</location>
        <topology evidence="1">Single-pass type I membrane protein</topology>
    </subcellularLocation>
</comment>
<evidence type="ECO:0000256" key="2">
    <source>
        <dbReference type="ARBA" id="ARBA00022692"/>
    </source>
</evidence>
<sequence length="186" mass="21139">MLLVNRWRWSLFAVAVMMLLSLTLLITFGAFFLPIAVHKAHVLLLSPPDSDVEVSAAVCNLGSLLCSRDFSVTVDQWSRQGQFRLGPLPWSHCRLLSMDSQCERVVMVLTPKAVEKAQTWSSQDSPVTYLQEDSPYSDICHNKLPQILRGLPLFHFPSQTKALLADLCVRRTQRQSDRRQMDLDLL</sequence>
<keyword evidence="5 8" id="KW-0472">Membrane</keyword>
<evidence type="ECO:0000313" key="10">
    <source>
        <dbReference type="Ensembl" id="ENSNMLP00000033958.1"/>
    </source>
</evidence>
<evidence type="ECO:0000256" key="1">
    <source>
        <dbReference type="ARBA" id="ARBA00004479"/>
    </source>
</evidence>
<keyword evidence="2 8" id="KW-0812">Transmembrane</keyword>
<keyword evidence="4 8" id="KW-1133">Transmembrane helix</keyword>
<dbReference type="InterPro" id="IPR013568">
    <property type="entry name" value="SEFIR_dom"/>
</dbReference>
<evidence type="ECO:0000256" key="5">
    <source>
        <dbReference type="ARBA" id="ARBA00023136"/>
    </source>
</evidence>
<dbReference type="InterPro" id="IPR039465">
    <property type="entry name" value="IL-17_rcpt-like"/>
</dbReference>
<evidence type="ECO:0000313" key="11">
    <source>
        <dbReference type="Proteomes" id="UP000694523"/>
    </source>
</evidence>
<feature type="transmembrane region" description="Helical" evidence="8">
    <location>
        <begin position="12"/>
        <end position="37"/>
    </location>
</feature>
<evidence type="ECO:0000256" key="8">
    <source>
        <dbReference type="SAM" id="Phobius"/>
    </source>
</evidence>
<keyword evidence="6" id="KW-0675">Receptor</keyword>
<evidence type="ECO:0000256" key="3">
    <source>
        <dbReference type="ARBA" id="ARBA00022729"/>
    </source>
</evidence>
<dbReference type="Gene3D" id="3.40.50.11530">
    <property type="match status" value="1"/>
</dbReference>
<keyword evidence="3" id="KW-0732">Signal</keyword>
<dbReference type="Ensembl" id="ENSNMLT00000037830.1">
    <property type="protein sequence ID" value="ENSNMLP00000033958.1"/>
    <property type="gene ID" value="ENSNMLG00000021186.1"/>
</dbReference>
<dbReference type="AlphaFoldDB" id="A0A8C6UHC8"/>
<dbReference type="Pfam" id="PF08357">
    <property type="entry name" value="SEFIR"/>
    <property type="match status" value="1"/>
</dbReference>
<dbReference type="PANTHER" id="PTHR15583">
    <property type="entry name" value="INTERLEUKIN-17 RECEPTOR"/>
    <property type="match status" value="1"/>
</dbReference>
<evidence type="ECO:0000256" key="7">
    <source>
        <dbReference type="ARBA" id="ARBA00023180"/>
    </source>
</evidence>
<accession>A0A8C6UHC8</accession>
<dbReference type="GO" id="GO:0030368">
    <property type="term" value="F:interleukin-17 receptor activity"/>
    <property type="evidence" value="ECO:0007669"/>
    <property type="project" value="InterPro"/>
</dbReference>
<name>A0A8C6UHC8_9GOBI</name>
<evidence type="ECO:0000256" key="6">
    <source>
        <dbReference type="ARBA" id="ARBA00023170"/>
    </source>
</evidence>
<proteinExistence type="predicted"/>
<keyword evidence="11" id="KW-1185">Reference proteome</keyword>
<dbReference type="PANTHER" id="PTHR15583:SF12">
    <property type="entry name" value="INTERLEUKIN-17 RECEPTOR C"/>
    <property type="match status" value="1"/>
</dbReference>
<evidence type="ECO:0000256" key="4">
    <source>
        <dbReference type="ARBA" id="ARBA00022989"/>
    </source>
</evidence>
<evidence type="ECO:0000259" key="9">
    <source>
        <dbReference type="Pfam" id="PF08357"/>
    </source>
</evidence>
<keyword evidence="7" id="KW-0325">Glycoprotein</keyword>
<protein>
    <recommendedName>
        <fullName evidence="9">SEFIR domain-containing protein</fullName>
    </recommendedName>
</protein>
<reference evidence="10" key="2">
    <citation type="submission" date="2025-09" db="UniProtKB">
        <authorList>
            <consortium name="Ensembl"/>
        </authorList>
    </citation>
    <scope>IDENTIFICATION</scope>
</reference>
<feature type="domain" description="SEFIR" evidence="9">
    <location>
        <begin position="48"/>
        <end position="125"/>
    </location>
</feature>